<organism evidence="1 2">
    <name type="scientific">Aquamicrobium lusatiense</name>
    <dbReference type="NCBI Taxonomy" id="89772"/>
    <lineage>
        <taxon>Bacteria</taxon>
        <taxon>Pseudomonadati</taxon>
        <taxon>Pseudomonadota</taxon>
        <taxon>Alphaproteobacteria</taxon>
        <taxon>Hyphomicrobiales</taxon>
        <taxon>Phyllobacteriaceae</taxon>
        <taxon>Aquamicrobium</taxon>
    </lineage>
</organism>
<comment type="caution">
    <text evidence="1">The sequence shown here is derived from an EMBL/GenBank/DDBJ whole genome shotgun (WGS) entry which is preliminary data.</text>
</comment>
<sequence length="139" mass="15327">MHEAAQSKVFGEALGRFYADKHGMEVVGLRIASFQPKPTTVRHLGTWLSPRDCVELVNCSLQAKGIHFEVVYGVSANSRELYTDPNRANIGYIPLDNAENYAAEILAAMKPEDEPEMERAFHGALYVPVGFSGDLSKIS</sequence>
<reference evidence="1 2" key="1">
    <citation type="submission" date="2020-08" db="EMBL/GenBank/DDBJ databases">
        <title>Genomic Encyclopedia of Type Strains, Phase IV (KMG-IV): sequencing the most valuable type-strain genomes for metagenomic binning, comparative biology and taxonomic classification.</title>
        <authorList>
            <person name="Goeker M."/>
        </authorList>
    </citation>
    <scope>NUCLEOTIDE SEQUENCE [LARGE SCALE GENOMIC DNA]</scope>
    <source>
        <strain evidence="1 2">DSM 11099</strain>
    </source>
</reference>
<keyword evidence="2" id="KW-1185">Reference proteome</keyword>
<evidence type="ECO:0000313" key="2">
    <source>
        <dbReference type="Proteomes" id="UP000533306"/>
    </source>
</evidence>
<dbReference type="RefSeq" id="WP_183832318.1">
    <property type="nucleotide sequence ID" value="NZ_JACHEU010000004.1"/>
</dbReference>
<dbReference type="AlphaFoldDB" id="A0A7W9S4U6"/>
<evidence type="ECO:0000313" key="1">
    <source>
        <dbReference type="EMBL" id="MBB6014137.1"/>
    </source>
</evidence>
<proteinExistence type="predicted"/>
<protein>
    <submittedName>
        <fullName evidence="1">Uncharacterized protein</fullName>
    </submittedName>
</protein>
<gene>
    <name evidence="1" type="ORF">HNR59_003531</name>
</gene>
<dbReference type="Gene3D" id="3.40.50.720">
    <property type="entry name" value="NAD(P)-binding Rossmann-like Domain"/>
    <property type="match status" value="1"/>
</dbReference>
<name>A0A7W9S4U6_9HYPH</name>
<dbReference type="EMBL" id="JACHEU010000004">
    <property type="protein sequence ID" value="MBB6014137.1"/>
    <property type="molecule type" value="Genomic_DNA"/>
</dbReference>
<dbReference type="Proteomes" id="UP000533306">
    <property type="component" value="Unassembled WGS sequence"/>
</dbReference>
<accession>A0A7W9S4U6</accession>